<name>A0A7J5TXI3_9BACT</name>
<keyword evidence="1" id="KW-0489">Methyltransferase</keyword>
<reference evidence="1 2" key="1">
    <citation type="submission" date="2019-10" db="EMBL/GenBank/DDBJ databases">
        <title>Rudanella paleaurantiibacter sp. nov., isolated from sludge.</title>
        <authorList>
            <person name="Xu S.Q."/>
        </authorList>
    </citation>
    <scope>NUCLEOTIDE SEQUENCE [LARGE SCALE GENOMIC DNA]</scope>
    <source>
        <strain evidence="1 2">HX-22-17</strain>
    </source>
</reference>
<keyword evidence="1" id="KW-0808">Transferase</keyword>
<keyword evidence="2" id="KW-1185">Reference proteome</keyword>
<dbReference type="InterPro" id="IPR029063">
    <property type="entry name" value="SAM-dependent_MTases_sf"/>
</dbReference>
<dbReference type="AlphaFoldDB" id="A0A7J5TXI3"/>
<evidence type="ECO:0000313" key="2">
    <source>
        <dbReference type="Proteomes" id="UP000488299"/>
    </source>
</evidence>
<sequence>MTKCEICNSSAISVIQSLPGYQEGSFYDIKYCKNCNTSFADPLAVDENIYNKIYSNAHIVPGYDRYYRFANDVLKVRNPFLFLSEIEDTYWSIYHFVKEHNKQVNPKILEVGCGLGYLTYSLNKDGYNALGLDISEKAVAEAKKKYGDYYVCADVHDFARQNHGQFDIVILTEVIEHIPNPKNFVSSLKSLLSSSGKLLITTPSKDAEPDASQYWNTELPPVHLWWFSKNSFKELASSLNMNCDFIDFTPFVSRQTNYPKLSDPWRTQTLNRNGQVLFTVDHSDIKHSLKRGLIDAGLMTYFKRVIKILRKDTSSIPATKITAILTIDNGQP</sequence>
<dbReference type="GO" id="GO:0008168">
    <property type="term" value="F:methyltransferase activity"/>
    <property type="evidence" value="ECO:0007669"/>
    <property type="project" value="UniProtKB-KW"/>
</dbReference>
<evidence type="ECO:0000313" key="1">
    <source>
        <dbReference type="EMBL" id="KAB7729359.1"/>
    </source>
</evidence>
<dbReference type="Pfam" id="PF13489">
    <property type="entry name" value="Methyltransf_23"/>
    <property type="match status" value="1"/>
</dbReference>
<dbReference type="GO" id="GO:0032259">
    <property type="term" value="P:methylation"/>
    <property type="evidence" value="ECO:0007669"/>
    <property type="project" value="UniProtKB-KW"/>
</dbReference>
<proteinExistence type="predicted"/>
<dbReference type="CDD" id="cd02440">
    <property type="entry name" value="AdoMet_MTases"/>
    <property type="match status" value="1"/>
</dbReference>
<dbReference type="Proteomes" id="UP000488299">
    <property type="component" value="Unassembled WGS sequence"/>
</dbReference>
<comment type="caution">
    <text evidence="1">The sequence shown here is derived from an EMBL/GenBank/DDBJ whole genome shotgun (WGS) entry which is preliminary data.</text>
</comment>
<gene>
    <name evidence="1" type="ORF">F5984_17195</name>
</gene>
<dbReference type="EMBL" id="WELI01000006">
    <property type="protein sequence ID" value="KAB7729359.1"/>
    <property type="molecule type" value="Genomic_DNA"/>
</dbReference>
<dbReference type="SUPFAM" id="SSF53335">
    <property type="entry name" value="S-adenosyl-L-methionine-dependent methyltransferases"/>
    <property type="match status" value="1"/>
</dbReference>
<dbReference type="Gene3D" id="3.40.50.150">
    <property type="entry name" value="Vaccinia Virus protein VP39"/>
    <property type="match status" value="1"/>
</dbReference>
<organism evidence="1 2">
    <name type="scientific">Rudanella paleaurantiibacter</name>
    <dbReference type="NCBI Taxonomy" id="2614655"/>
    <lineage>
        <taxon>Bacteria</taxon>
        <taxon>Pseudomonadati</taxon>
        <taxon>Bacteroidota</taxon>
        <taxon>Cytophagia</taxon>
        <taxon>Cytophagales</taxon>
        <taxon>Cytophagaceae</taxon>
        <taxon>Rudanella</taxon>
    </lineage>
</organism>
<protein>
    <submittedName>
        <fullName evidence="1">Methyltransferase domain-containing protein</fullName>
    </submittedName>
</protein>
<dbReference type="PANTHER" id="PTHR43861">
    <property type="entry name" value="TRANS-ACONITATE 2-METHYLTRANSFERASE-RELATED"/>
    <property type="match status" value="1"/>
</dbReference>
<accession>A0A7J5TXI3</accession>